<dbReference type="InterPro" id="IPR028885">
    <property type="entry name" value="MOCS3/Uba4"/>
</dbReference>
<keyword evidence="5 17" id="KW-0548">Nucleotidyltransferase</keyword>
<comment type="function">
    <text evidence="13">Plays a central role in 2-thiolation of mcm(5)S(2)U at tRNA wobble positions of cytosolic tRNA(Lys), tRNA(Glu) and tRNA(Gln). Also essential during biosynthesis of the molybdenum cofactor. Acts by mediating the C-terminal thiocarboxylation of sulfur carriers urm1 and mocs2a. Its N-terminus first activates urm1 and mocs2a as acyl-adenylates (-COAMP), then the persulfide sulfur on the catalytic cysteine is transferred to urm1 and mocs2a to form thiocarboxylation (-COSH) of their C-terminus. The reaction probably involves hydrogen sulfide that is generated from the persulfide intermediate and that acts as a nucleophile towards urm1 and mocs2a. Subsequently, a transient disulfide bond is formed. Does not use thiosulfate as sulfur donor; nfs1 probably acting as a sulfur donor for thiocarboxylation reactions.</text>
</comment>
<keyword evidence="12 14" id="KW-0511">Multifunctional enzyme</keyword>
<evidence type="ECO:0000256" key="5">
    <source>
        <dbReference type="ARBA" id="ARBA00022695"/>
    </source>
</evidence>
<feature type="domain" description="Rhodanese" evidence="16">
    <location>
        <begin position="383"/>
        <end position="490"/>
    </location>
</feature>
<dbReference type="UniPathway" id="UPA00344"/>
<dbReference type="InterPro" id="IPR035985">
    <property type="entry name" value="Ubiquitin-activating_enz"/>
</dbReference>
<feature type="binding site" evidence="14">
    <location>
        <position position="331"/>
    </location>
    <ligand>
        <name>Zn(2+)</name>
        <dbReference type="ChEBI" id="CHEBI:29105"/>
    </ligand>
</feature>
<comment type="catalytic activity">
    <reaction evidence="14">
        <text>[molybdopterin-synthase sulfur-carrier protein]-C-terminal Gly-Gly + ATP + H(+) = [molybdopterin-synthase sulfur-carrier protein]-C-terminal Gly-Gly-AMP + diphosphate</text>
        <dbReference type="Rhea" id="RHEA:43616"/>
        <dbReference type="Rhea" id="RHEA-COMP:12159"/>
        <dbReference type="Rhea" id="RHEA-COMP:12202"/>
        <dbReference type="ChEBI" id="CHEBI:15378"/>
        <dbReference type="ChEBI" id="CHEBI:30616"/>
        <dbReference type="ChEBI" id="CHEBI:33019"/>
        <dbReference type="ChEBI" id="CHEBI:90618"/>
        <dbReference type="ChEBI" id="CHEBI:90778"/>
        <dbReference type="EC" id="2.7.7.80"/>
    </reaction>
</comment>
<evidence type="ECO:0000256" key="2">
    <source>
        <dbReference type="ARBA" id="ARBA00022490"/>
    </source>
</evidence>
<comment type="cofactor">
    <cofactor evidence="14">
        <name>Zn(2+)</name>
        <dbReference type="ChEBI" id="CHEBI:29105"/>
    </cofactor>
    <text evidence="14">Binds 1 zinc ion per subunit.</text>
</comment>
<feature type="binding site" evidence="14">
    <location>
        <position position="249"/>
    </location>
    <ligand>
        <name>Zn(2+)</name>
        <dbReference type="ChEBI" id="CHEBI:29105"/>
    </ligand>
</feature>
<dbReference type="Pfam" id="PF00581">
    <property type="entry name" value="Rhodanese"/>
    <property type="match status" value="1"/>
</dbReference>
<dbReference type="EC" id="2.7.7.80" evidence="14"/>
<dbReference type="InterPro" id="IPR001763">
    <property type="entry name" value="Rhodanese-like_dom"/>
</dbReference>
<dbReference type="OrthoDB" id="10261062at2759"/>
<feature type="binding site" evidence="14">
    <location>
        <position position="129"/>
    </location>
    <ligand>
        <name>ATP</name>
        <dbReference type="ChEBI" id="CHEBI:30616"/>
    </ligand>
</feature>
<feature type="active site" description="Cysteine persulfide intermediate; for sulfurtransferase activity" evidence="14">
    <location>
        <position position="446"/>
    </location>
</feature>
<evidence type="ECO:0000259" key="16">
    <source>
        <dbReference type="PROSITE" id="PS50206"/>
    </source>
</evidence>
<comment type="pathway">
    <text evidence="14">Cofactor biosynthesis; molybdopterin biosynthesis.</text>
</comment>
<comment type="caution">
    <text evidence="17">The sequence shown here is derived from an EMBL/GenBank/DDBJ whole genome shotgun (WGS) entry which is preliminary data.</text>
</comment>
<evidence type="ECO:0000256" key="9">
    <source>
        <dbReference type="ARBA" id="ARBA00022833"/>
    </source>
</evidence>
<keyword evidence="9 14" id="KW-0862">Zinc</keyword>
<dbReference type="AlphaFoldDB" id="A0A7J6JRY6"/>
<dbReference type="InterPro" id="IPR045886">
    <property type="entry name" value="ThiF/MoeB/HesA"/>
</dbReference>
<dbReference type="GO" id="GO:0002143">
    <property type="term" value="P:tRNA wobble position uridine thiolation"/>
    <property type="evidence" value="ECO:0007669"/>
    <property type="project" value="InterPro"/>
</dbReference>
<dbReference type="GeneID" id="43620958"/>
<keyword evidence="11 14" id="KW-0501">Molybdenum cofactor biosynthesis</keyword>
<evidence type="ECO:0000256" key="11">
    <source>
        <dbReference type="ARBA" id="ARBA00023150"/>
    </source>
</evidence>
<dbReference type="PANTHER" id="PTHR10953:SF102">
    <property type="entry name" value="ADENYLYLTRANSFERASE AND SULFURTRANSFERASE MOCS3"/>
    <property type="match status" value="1"/>
</dbReference>
<dbReference type="FunCoup" id="A0A7J6JRY6">
    <property type="interactions" value="842"/>
</dbReference>
<comment type="function">
    <text evidence="14">Plays a central role in 2-thiolation of mcm(5)S(2)U at tRNA wobble positions of cytosolic tRNA(Lys), tRNA(Glu) and tRNA(Gln). Also essential during biosynthesis of the molybdenum cofactor. Acts by mediating the C-terminal thiocarboxylation of sulfur carriers urm1 and MOCS2A. Its N-terminus first activates urm1 and MOCS2A as acyl-adenylates (-COAMP), then the persulfide sulfur on the catalytic cysteine is transferred to urm1 and MOCS2A to form thiocarboxylation (-COSH) of their C-terminus. The reaction probably involves hydrogen sulfide that is generated from the persulfide intermediate and that acts as nucleophile towards urm1 and MOCS2A. Subsequently, a transient disulfide bond is formed. Does not use thiosulfate as sulfur donor; nfs1 probably acting as a sulfur donor for thiocarboxylation reactions.</text>
</comment>
<dbReference type="InParanoid" id="A0A7J6JRY6"/>
<dbReference type="InterPro" id="IPR036873">
    <property type="entry name" value="Rhodanese-like_dom_sf"/>
</dbReference>
<dbReference type="SMART" id="SM00450">
    <property type="entry name" value="RHOD"/>
    <property type="match status" value="1"/>
</dbReference>
<evidence type="ECO:0000256" key="13">
    <source>
        <dbReference type="ARBA" id="ARBA00043893"/>
    </source>
</evidence>
<accession>A0A7J6JRY6</accession>
<dbReference type="Pfam" id="PF00899">
    <property type="entry name" value="ThiF"/>
    <property type="match status" value="1"/>
</dbReference>
<dbReference type="RefSeq" id="XP_031884316.2">
    <property type="nucleotide sequence ID" value="XM_032036977.2"/>
</dbReference>
<comment type="pathway">
    <text evidence="14">tRNA modification; 5-methoxycarbonylmethyl-2-thiouridine-tRNA biosynthesis.</text>
</comment>
<reference evidence="17 18" key="1">
    <citation type="submission" date="2012-08" db="EMBL/GenBank/DDBJ databases">
        <authorList>
            <person name="Gan P.H.P."/>
            <person name="Ikeda K."/>
            <person name="Irieda H."/>
            <person name="Narusaka M."/>
            <person name="O'Connell R.J."/>
            <person name="Narusaka Y."/>
            <person name="Takano Y."/>
            <person name="Kubo Y."/>
            <person name="Shirasu K."/>
        </authorList>
    </citation>
    <scope>NUCLEOTIDE SEQUENCE [LARGE SCALE GENOMIC DNA]</scope>
    <source>
        <strain evidence="17 18">Nara gc5</strain>
    </source>
</reference>
<feature type="region of interest" description="Disordered" evidence="15">
    <location>
        <begin position="1"/>
        <end position="28"/>
    </location>
</feature>
<dbReference type="UniPathway" id="UPA00988"/>
<comment type="subcellular location">
    <subcellularLocation>
        <location evidence="1">Cytoplasm</location>
        <location evidence="1">Cytosol</location>
    </subcellularLocation>
</comment>
<feature type="region of interest" description="Disordered" evidence="15">
    <location>
        <begin position="45"/>
        <end position="66"/>
    </location>
</feature>
<evidence type="ECO:0000256" key="1">
    <source>
        <dbReference type="ARBA" id="ARBA00004514"/>
    </source>
</evidence>
<dbReference type="HAMAP" id="MF_03049">
    <property type="entry name" value="MOCS3_Uba4"/>
    <property type="match status" value="1"/>
</dbReference>
<dbReference type="Gene3D" id="3.40.50.720">
    <property type="entry name" value="NAD(P)-binding Rossmann-like Domain"/>
    <property type="match status" value="1"/>
</dbReference>
<dbReference type="GO" id="GO:0004792">
    <property type="term" value="F:thiosulfate-cyanide sulfurtransferase activity"/>
    <property type="evidence" value="ECO:0007669"/>
    <property type="project" value="TreeGrafter"/>
</dbReference>
<evidence type="ECO:0000256" key="6">
    <source>
        <dbReference type="ARBA" id="ARBA00022723"/>
    </source>
</evidence>
<dbReference type="InterPro" id="IPR000594">
    <property type="entry name" value="ThiF_NAD_FAD-bd"/>
</dbReference>
<feature type="compositionally biased region" description="Basic and acidic residues" evidence="15">
    <location>
        <begin position="45"/>
        <end position="59"/>
    </location>
</feature>
<evidence type="ECO:0000256" key="4">
    <source>
        <dbReference type="ARBA" id="ARBA00022694"/>
    </source>
</evidence>
<dbReference type="GO" id="GO:0046872">
    <property type="term" value="F:metal ion binding"/>
    <property type="evidence" value="ECO:0007669"/>
    <property type="project" value="UniProtKB-KW"/>
</dbReference>
<keyword evidence="18" id="KW-1185">Reference proteome</keyword>
<dbReference type="FunFam" id="3.40.50.720:FF:000033">
    <property type="entry name" value="Adenylyltransferase and sulfurtransferase MOCS3"/>
    <property type="match status" value="1"/>
</dbReference>
<organism evidence="17 18">
    <name type="scientific">Colletotrichum fructicola (strain Nara gc5)</name>
    <name type="common">Anthracnose fungus</name>
    <name type="synonym">Colletotrichum gloeosporioides (strain Nara gc5)</name>
    <dbReference type="NCBI Taxonomy" id="1213859"/>
    <lineage>
        <taxon>Eukaryota</taxon>
        <taxon>Fungi</taxon>
        <taxon>Dikarya</taxon>
        <taxon>Ascomycota</taxon>
        <taxon>Pezizomycotina</taxon>
        <taxon>Sordariomycetes</taxon>
        <taxon>Hypocreomycetidae</taxon>
        <taxon>Glomerellales</taxon>
        <taxon>Glomerellaceae</taxon>
        <taxon>Colletotrichum</taxon>
        <taxon>Colletotrichum gloeosporioides species complex</taxon>
    </lineage>
</organism>
<evidence type="ECO:0000313" key="17">
    <source>
        <dbReference type="EMBL" id="KAF4492763.1"/>
    </source>
</evidence>
<evidence type="ECO:0000256" key="15">
    <source>
        <dbReference type="SAM" id="MobiDB-lite"/>
    </source>
</evidence>
<dbReference type="GO" id="GO:0032447">
    <property type="term" value="P:protein urmylation"/>
    <property type="evidence" value="ECO:0007669"/>
    <property type="project" value="TreeGrafter"/>
</dbReference>
<dbReference type="GO" id="GO:0005524">
    <property type="term" value="F:ATP binding"/>
    <property type="evidence" value="ECO:0007669"/>
    <property type="project" value="UniProtKB-KW"/>
</dbReference>
<evidence type="ECO:0000256" key="12">
    <source>
        <dbReference type="ARBA" id="ARBA00023268"/>
    </source>
</evidence>
<dbReference type="EMBL" id="ANPB02000001">
    <property type="protein sequence ID" value="KAF4492763.1"/>
    <property type="molecule type" value="Genomic_DNA"/>
</dbReference>
<comment type="similarity">
    <text evidence="14">In the N-terminal section; belongs to the HesA/MoeB/ThiF family. UBA4 subfamily.</text>
</comment>
<feature type="binding site" evidence="14">
    <location>
        <position position="108"/>
    </location>
    <ligand>
        <name>ATP</name>
        <dbReference type="ChEBI" id="CHEBI:30616"/>
    </ligand>
</feature>
<keyword evidence="8" id="KW-0833">Ubl conjugation pathway</keyword>
<dbReference type="CDD" id="cd00757">
    <property type="entry name" value="ThiF_MoeB_HesA_family"/>
    <property type="match status" value="1"/>
</dbReference>
<evidence type="ECO:0000256" key="14">
    <source>
        <dbReference type="HAMAP-Rule" id="MF_03049"/>
    </source>
</evidence>
<dbReference type="Gene3D" id="3.40.250.10">
    <property type="entry name" value="Rhodanese-like domain"/>
    <property type="match status" value="1"/>
</dbReference>
<keyword evidence="4 14" id="KW-0819">tRNA processing</keyword>
<evidence type="ECO:0000256" key="8">
    <source>
        <dbReference type="ARBA" id="ARBA00022786"/>
    </source>
</evidence>
<dbReference type="PROSITE" id="PS50206">
    <property type="entry name" value="RHODANESE_3"/>
    <property type="match status" value="1"/>
</dbReference>
<evidence type="ECO:0000256" key="10">
    <source>
        <dbReference type="ARBA" id="ARBA00022840"/>
    </source>
</evidence>
<dbReference type="EC" id="2.8.1.11" evidence="14"/>
<evidence type="ECO:0000313" key="18">
    <source>
        <dbReference type="Proteomes" id="UP000011096"/>
    </source>
</evidence>
<sequence length="492" mass="53127">MHKCPRMCATHPAKAVTAPPRKKMGKIEDLRRKVAEAEADLRNLKEKLAQAEKEPRDEQQQQQQQPWKWPLLAEEYERYGRQLIIPAMGVKGQLRLKNSKVLLIGAGGLGCPAAAYIAGAGAGTIGLVDGDVVEVSNLHRQVAHSTERVGMFKIDSAIAYLKGLNPTVTYQAHKTHLTPQNAEEIVSQYDIVLDCTDHPTSRYLISDICVLLQKPLVSASAFRTDGQLIILNSPAAPQGSLEGGPCYRCVFPKPPPPDSVVSCGEGGILGPVVGVMGVLQALEAIKLVAAGAVDPEVKVKEAAAPSLLIFSGAAPSGPFRSVRMRGRRKDCFACSAQSTLSLETLRSGSLDYVSFCGVTAPVNILGPEERITATEYERLSKAGSAKHLLLDVREKENFDICSIDGAISIPISTFMKHTQATKDGTPPQPEWIPTDLPEDAPIYLVCRVGNDSQLAAKRLKDLGLNNNGRFVGDIKGGMRAWKAEIDPTLPFT</sequence>
<keyword evidence="6 14" id="KW-0479">Metal-binding</keyword>
<keyword evidence="7 14" id="KW-0547">Nucleotide-binding</keyword>
<dbReference type="GO" id="GO:0042292">
    <property type="term" value="F:URM1 activating enzyme activity"/>
    <property type="evidence" value="ECO:0007669"/>
    <property type="project" value="TreeGrafter"/>
</dbReference>
<protein>
    <recommendedName>
        <fullName evidence="14">Adenylyltransferase and sulfurtransferase uba4</fullName>
    </recommendedName>
    <alternativeName>
        <fullName evidence="14">Common component for nitrate reductase and xanthine dehydrogenase protein F</fullName>
    </alternativeName>
    <alternativeName>
        <fullName evidence="14">Ubiquitin-like protein activator 4</fullName>
    </alternativeName>
    <domain>
        <recommendedName>
            <fullName evidence="14">Molybdopterin-synthase adenylyltransferase</fullName>
            <ecNumber evidence="14">2.7.7.80</ecNumber>
        </recommendedName>
        <alternativeName>
            <fullName evidence="14">Adenylyltransferase uba4</fullName>
        </alternativeName>
        <alternativeName>
            <fullName evidence="14">Sulfur carrier protein MOCS2A adenylyltransferase</fullName>
        </alternativeName>
    </domain>
    <domain>
        <recommendedName>
            <fullName evidence="14">Molybdopterin-synthase sulfurtransferase</fullName>
            <ecNumber evidence="14">2.8.1.11</ecNumber>
        </recommendedName>
        <alternativeName>
            <fullName evidence="14">Sulfurtransferase uba4</fullName>
        </alternativeName>
        <alternativeName>
            <fullName evidence="14">Sulfur carrier protein MOCS2A sulfurtransferase</fullName>
        </alternativeName>
    </domain>
</protein>
<evidence type="ECO:0000256" key="3">
    <source>
        <dbReference type="ARBA" id="ARBA00022679"/>
    </source>
</evidence>
<dbReference type="GO" id="GO:0006777">
    <property type="term" value="P:Mo-molybdopterin cofactor biosynthetic process"/>
    <property type="evidence" value="ECO:0007669"/>
    <property type="project" value="UniProtKB-UniRule"/>
</dbReference>
<dbReference type="SUPFAM" id="SSF69572">
    <property type="entry name" value="Activating enzymes of the ubiquitin-like proteins"/>
    <property type="match status" value="1"/>
</dbReference>
<feature type="binding site" evidence="14">
    <location>
        <begin position="197"/>
        <end position="198"/>
    </location>
    <ligand>
        <name>ATP</name>
        <dbReference type="ChEBI" id="CHEBI:30616"/>
    </ligand>
</feature>
<dbReference type="Proteomes" id="UP000011096">
    <property type="component" value="Unassembled WGS sequence"/>
</dbReference>
<proteinExistence type="inferred from homology"/>
<reference evidence="17 18" key="2">
    <citation type="submission" date="2020-04" db="EMBL/GenBank/DDBJ databases">
        <title>Genome sequencing and assembly of multiple isolates from the Colletotrichum gloeosporioides species complex.</title>
        <authorList>
            <person name="Gan P."/>
            <person name="Shirasu K."/>
        </authorList>
    </citation>
    <scope>NUCLEOTIDE SEQUENCE [LARGE SCALE GENOMIC DNA]</scope>
    <source>
        <strain evidence="17 18">Nara gc5</strain>
    </source>
</reference>
<dbReference type="GO" id="GO:0061605">
    <property type="term" value="F:molybdopterin-synthase adenylyltransferase activity"/>
    <property type="evidence" value="ECO:0007669"/>
    <property type="project" value="UniProtKB-EC"/>
</dbReference>
<dbReference type="CDD" id="cd14686">
    <property type="entry name" value="bZIP"/>
    <property type="match status" value="1"/>
</dbReference>
<gene>
    <name evidence="17" type="primary">UBA4</name>
    <name evidence="14" type="synonym">cnxF</name>
    <name evidence="14" type="synonym">uba4</name>
    <name evidence="17" type="ORF">CGGC5_v000378</name>
</gene>
<dbReference type="PANTHER" id="PTHR10953">
    <property type="entry name" value="UBIQUITIN-ACTIVATING ENZYME E1"/>
    <property type="match status" value="1"/>
</dbReference>
<name>A0A7J6JRY6_COLFN</name>
<dbReference type="GO" id="GO:0005829">
    <property type="term" value="C:cytosol"/>
    <property type="evidence" value="ECO:0007669"/>
    <property type="project" value="UniProtKB-SubCell"/>
</dbReference>
<evidence type="ECO:0000256" key="7">
    <source>
        <dbReference type="ARBA" id="ARBA00022741"/>
    </source>
</evidence>
<keyword evidence="3 14" id="KW-0808">Transferase</keyword>
<feature type="binding site" evidence="14">
    <location>
        <position position="334"/>
    </location>
    <ligand>
        <name>Zn(2+)</name>
        <dbReference type="ChEBI" id="CHEBI:29105"/>
    </ligand>
</feature>
<feature type="active site" description="Glycyl thioester intermediate; for adenylyltransferase activity" evidence="14">
    <location>
        <position position="263"/>
    </location>
</feature>
<feature type="binding site" evidence="14">
    <location>
        <begin position="136"/>
        <end position="140"/>
    </location>
    <ligand>
        <name>ATP</name>
        <dbReference type="ChEBI" id="CHEBI:30616"/>
    </ligand>
</feature>
<keyword evidence="2 14" id="KW-0963">Cytoplasm</keyword>
<feature type="binding site" evidence="14">
    <location>
        <position position="246"/>
    </location>
    <ligand>
        <name>Zn(2+)</name>
        <dbReference type="ChEBI" id="CHEBI:29105"/>
    </ligand>
</feature>
<comment type="catalytic activity">
    <reaction evidence="14">
        <text>[molybdopterin-synthase sulfur-carrier protein]-C-terminal Gly-Gly-AMP + S-sulfanyl-L-cysteinyl-[cysteine desulfurase] + AH2 = [molybdopterin-synthase sulfur-carrier protein]-C-terminal-Gly-aminoethanethioate + L-cysteinyl-[cysteine desulfurase] + A + AMP + 2 H(+)</text>
        <dbReference type="Rhea" id="RHEA:48612"/>
        <dbReference type="Rhea" id="RHEA-COMP:12157"/>
        <dbReference type="Rhea" id="RHEA-COMP:12158"/>
        <dbReference type="Rhea" id="RHEA-COMP:12159"/>
        <dbReference type="Rhea" id="RHEA-COMP:19907"/>
        <dbReference type="ChEBI" id="CHEBI:13193"/>
        <dbReference type="ChEBI" id="CHEBI:15378"/>
        <dbReference type="ChEBI" id="CHEBI:17499"/>
        <dbReference type="ChEBI" id="CHEBI:29950"/>
        <dbReference type="ChEBI" id="CHEBI:61963"/>
        <dbReference type="ChEBI" id="CHEBI:90618"/>
        <dbReference type="ChEBI" id="CHEBI:232372"/>
        <dbReference type="ChEBI" id="CHEBI:456215"/>
        <dbReference type="EC" id="2.8.1.11"/>
    </reaction>
</comment>
<dbReference type="GO" id="GO:0061604">
    <property type="term" value="F:molybdopterin-synthase sulfurtransferase activity"/>
    <property type="evidence" value="ECO:0007669"/>
    <property type="project" value="UniProtKB-EC"/>
</dbReference>
<keyword evidence="10 14" id="KW-0067">ATP-binding</keyword>
<feature type="binding site" evidence="14">
    <location>
        <position position="153"/>
    </location>
    <ligand>
        <name>ATP</name>
        <dbReference type="ChEBI" id="CHEBI:30616"/>
    </ligand>
</feature>